<organism evidence="1 2">
    <name type="scientific">Bacillus toyonensis</name>
    <dbReference type="NCBI Taxonomy" id="155322"/>
    <lineage>
        <taxon>Bacteria</taxon>
        <taxon>Bacillati</taxon>
        <taxon>Bacillota</taxon>
        <taxon>Bacilli</taxon>
        <taxon>Bacillales</taxon>
        <taxon>Bacillaceae</taxon>
        <taxon>Bacillus</taxon>
        <taxon>Bacillus cereus group</taxon>
    </lineage>
</organism>
<gene>
    <name evidence="1" type="ORF">GPA05_05095</name>
</gene>
<proteinExistence type="predicted"/>
<accession>A0ABX6GGE9</accession>
<evidence type="ECO:0000313" key="2">
    <source>
        <dbReference type="Proteomes" id="UP000440820"/>
    </source>
</evidence>
<reference evidence="1 2" key="1">
    <citation type="submission" date="2019-12" db="EMBL/GenBank/DDBJ databases">
        <title>Bacillus toyonensis BV-17 genome.</title>
        <authorList>
            <person name="Chen J."/>
        </authorList>
    </citation>
    <scope>NUCLEOTIDE SEQUENCE [LARGE SCALE GENOMIC DNA]</scope>
    <source>
        <strain evidence="1 2">BV-17</strain>
    </source>
</reference>
<evidence type="ECO:0008006" key="3">
    <source>
        <dbReference type="Google" id="ProtNLM"/>
    </source>
</evidence>
<protein>
    <recommendedName>
        <fullName evidence="3">YolD-like family protein</fullName>
    </recommendedName>
</protein>
<evidence type="ECO:0000313" key="1">
    <source>
        <dbReference type="EMBL" id="QHA20556.1"/>
    </source>
</evidence>
<dbReference type="Proteomes" id="UP000440820">
    <property type="component" value="Chromosome"/>
</dbReference>
<keyword evidence="2" id="KW-1185">Reference proteome</keyword>
<sequence length="77" mass="9183">MSFKEILLLFIQFALYKQTKYILLLCSLSFEEEILIIYYGDGYLLFNYMTIVNIDLLNRAVLCTDDDTKFFYIVDVK</sequence>
<dbReference type="InterPro" id="IPR014962">
    <property type="entry name" value="YolD"/>
</dbReference>
<name>A0ABX6GGE9_9BACI</name>
<dbReference type="Pfam" id="PF08863">
    <property type="entry name" value="YolD"/>
    <property type="match status" value="1"/>
</dbReference>
<dbReference type="EMBL" id="CP047044">
    <property type="protein sequence ID" value="QHA20556.1"/>
    <property type="molecule type" value="Genomic_DNA"/>
</dbReference>